<comment type="caution">
    <text evidence="1">The sequence shown here is derived from an EMBL/GenBank/DDBJ whole genome shotgun (WGS) entry which is preliminary data.</text>
</comment>
<name>A0AAD6GQ71_9EURO</name>
<keyword evidence="2" id="KW-1185">Reference proteome</keyword>
<reference evidence="1 2" key="1">
    <citation type="journal article" date="2023" name="IMA Fungus">
        <title>Comparative genomic study of the Penicillium genus elucidates a diverse pangenome and 15 lateral gene transfer events.</title>
        <authorList>
            <person name="Petersen C."/>
            <person name="Sorensen T."/>
            <person name="Nielsen M.R."/>
            <person name="Sondergaard T.E."/>
            <person name="Sorensen J.L."/>
            <person name="Fitzpatrick D.A."/>
            <person name="Frisvad J.C."/>
            <person name="Nielsen K.L."/>
        </authorList>
    </citation>
    <scope>NUCLEOTIDE SEQUENCE [LARGE SCALE GENOMIC DNA]</scope>
    <source>
        <strain evidence="1 2">IBT 29057</strain>
    </source>
</reference>
<proteinExistence type="predicted"/>
<protein>
    <submittedName>
        <fullName evidence="1">Uncharacterized protein</fullName>
    </submittedName>
</protein>
<evidence type="ECO:0000313" key="1">
    <source>
        <dbReference type="EMBL" id="KAJ5575461.1"/>
    </source>
</evidence>
<accession>A0AAD6GQ71</accession>
<evidence type="ECO:0000313" key="2">
    <source>
        <dbReference type="Proteomes" id="UP001216150"/>
    </source>
</evidence>
<organism evidence="1 2">
    <name type="scientific">Penicillium hetheringtonii</name>
    <dbReference type="NCBI Taxonomy" id="911720"/>
    <lineage>
        <taxon>Eukaryota</taxon>
        <taxon>Fungi</taxon>
        <taxon>Dikarya</taxon>
        <taxon>Ascomycota</taxon>
        <taxon>Pezizomycotina</taxon>
        <taxon>Eurotiomycetes</taxon>
        <taxon>Eurotiomycetidae</taxon>
        <taxon>Eurotiales</taxon>
        <taxon>Aspergillaceae</taxon>
        <taxon>Penicillium</taxon>
    </lineage>
</organism>
<dbReference type="AlphaFoldDB" id="A0AAD6GQ71"/>
<dbReference type="Proteomes" id="UP001216150">
    <property type="component" value="Unassembled WGS sequence"/>
</dbReference>
<gene>
    <name evidence="1" type="ORF">N7450_009360</name>
</gene>
<dbReference type="EMBL" id="JAQJAC010000008">
    <property type="protein sequence ID" value="KAJ5575461.1"/>
    <property type="molecule type" value="Genomic_DNA"/>
</dbReference>
<sequence>MCAERVSWARSATSKNNFRARFCRDLCEMLIVKAEATILHDPVNSTGNSEAPKPVVRLPGQPHVLFQAKLEESAILNLIQVIKNGDLFGKSPVDWAVGL</sequence>